<dbReference type="Gene3D" id="1.20.120.1320">
    <property type="entry name" value="Aspartokinase, catalytic domain"/>
    <property type="match status" value="1"/>
</dbReference>
<dbReference type="InterPro" id="IPR001341">
    <property type="entry name" value="Asp_kinase"/>
</dbReference>
<dbReference type="InParanoid" id="B8C772"/>
<comment type="pathway">
    <text evidence="7">Amino-acid biosynthesis; L-methionine biosynthesis via de novo pathway; L-homoserine from L-aspartate: step 1/3.</text>
</comment>
<dbReference type="SUPFAM" id="SSF55021">
    <property type="entry name" value="ACT-like"/>
    <property type="match status" value="2"/>
</dbReference>
<keyword evidence="13" id="KW-1185">Reference proteome</keyword>
<feature type="compositionally biased region" description="Acidic residues" evidence="8">
    <location>
        <begin position="78"/>
        <end position="97"/>
    </location>
</feature>
<dbReference type="SUPFAM" id="SSF53633">
    <property type="entry name" value="Carbamate kinase-like"/>
    <property type="match status" value="1"/>
</dbReference>
<dbReference type="InterPro" id="IPR036393">
    <property type="entry name" value="AceGlu_kinase-like_sf"/>
</dbReference>
<evidence type="ECO:0000256" key="9">
    <source>
        <dbReference type="SAM" id="SignalP"/>
    </source>
</evidence>
<dbReference type="InterPro" id="IPR001048">
    <property type="entry name" value="Asp/Glu/Uridylate_kinase"/>
</dbReference>
<dbReference type="GeneID" id="7449833"/>
<dbReference type="NCBIfam" id="TIGR00657">
    <property type="entry name" value="asp_kinases"/>
    <property type="match status" value="1"/>
</dbReference>
<evidence type="ECO:0000256" key="3">
    <source>
        <dbReference type="ARBA" id="ARBA00022679"/>
    </source>
</evidence>
<comment type="pathway">
    <text evidence="7">Amino-acid biosynthesis; L-threonine biosynthesis; L-threonine from L-aspartate: step 1/5.</text>
</comment>
<dbReference type="EMBL" id="CM000644">
    <property type="protein sequence ID" value="EED90929.1"/>
    <property type="molecule type" value="Genomic_DNA"/>
</dbReference>
<dbReference type="GO" id="GO:0005829">
    <property type="term" value="C:cytosol"/>
    <property type="evidence" value="ECO:0000318"/>
    <property type="project" value="GO_Central"/>
</dbReference>
<dbReference type="InterPro" id="IPR042199">
    <property type="entry name" value="AsparK_Bifunc_asparK/hSer_DH"/>
</dbReference>
<dbReference type="PANTHER" id="PTHR21499">
    <property type="entry name" value="ASPARTATE KINASE"/>
    <property type="match status" value="1"/>
</dbReference>
<dbReference type="Gene3D" id="3.40.1160.10">
    <property type="entry name" value="Acetylglutamate kinase-like"/>
    <property type="match status" value="1"/>
</dbReference>
<sequence length="619" mass="66885">MTNEKLTSTAAVLLLALSASLTTIGAFSPTPLNRLTNQRSLIVKYDVPSSSSSVVSPLGLQRRIVYEKESNQTGLFMSEDDDDGEANEIDNDGEETASTEQSSSDVEADAAAQISSYKSSLNPRRSFSSSSSSRPGSSAITPLDVTMKFGGSSLANSERVDRVAHLIQDRIRPPPNEDGTPSDEIPVRPRAVICSAMGKTTNSLLSAGEMALEGRVDVEALRTLHLGTCRDFDLPERTREDVEKLLDECEDMLNGVRLIQELSPKSLDQLVSYGERCSVRIMAARLNQIGVPAQAFDAWDVGVVTDDNYGDAKLLPSCIESIRGRFSSRIDPNVVAVVTGFIGHNTKGRITTLGRGGSDLTATAIGAALKVDEVQVWKDVDGILTADPRLVKNAVPVSKVSYDEASELAYFGAQVLHPIAMQPALKANIPVRVKNSYNPSAPGSVIDKIGNPERMVTAITCKRNVKLLDIHSLNMLGAYGFLGAVFADFEKHKCSVDVLASSEVSVSVTLDKKQHEEDITELCNDLSKFAEVELHRDRAILTLIADVKRSSDVLATVFRSFSAHGVQVEMMSQGASKVNISFIVREDQIDDAILNLHSCFFEGSCDVGMIEGGELLADK</sequence>
<protein>
    <recommendedName>
        <fullName evidence="2">aspartate kinase</fullName>
        <ecNumber evidence="2">2.7.2.4</ecNumber>
    </recommendedName>
</protein>
<dbReference type="UniPathway" id="UPA00051">
    <property type="reaction ID" value="UER00462"/>
</dbReference>
<keyword evidence="9" id="KW-0732">Signal</keyword>
<keyword evidence="5" id="KW-0418">Kinase</keyword>
<dbReference type="EC" id="2.7.2.4" evidence="2"/>
<proteinExistence type="inferred from homology"/>
<dbReference type="PANTHER" id="PTHR21499:SF59">
    <property type="entry name" value="ASPARTOKINASE"/>
    <property type="match status" value="1"/>
</dbReference>
<feature type="signal peptide" evidence="9">
    <location>
        <begin position="1"/>
        <end position="26"/>
    </location>
</feature>
<evidence type="ECO:0000256" key="7">
    <source>
        <dbReference type="RuleBase" id="RU004249"/>
    </source>
</evidence>
<feature type="chain" id="PRO_5002869527" description="aspartate kinase" evidence="9">
    <location>
        <begin position="27"/>
        <end position="619"/>
    </location>
</feature>
<name>B8C772_THAPS</name>
<dbReference type="AlphaFoldDB" id="B8C772"/>
<keyword evidence="7" id="KW-0028">Amino-acid biosynthesis</keyword>
<dbReference type="InterPro" id="IPR045865">
    <property type="entry name" value="ACT-like_dom_sf"/>
</dbReference>
<evidence type="ECO:0000259" key="10">
    <source>
        <dbReference type="Pfam" id="PF00696"/>
    </source>
</evidence>
<comment type="similarity">
    <text evidence="1">Belongs to the aspartokinase family.</text>
</comment>
<evidence type="ECO:0000256" key="1">
    <source>
        <dbReference type="ARBA" id="ARBA00010122"/>
    </source>
</evidence>
<dbReference type="GO" id="GO:0005524">
    <property type="term" value="F:ATP binding"/>
    <property type="evidence" value="ECO:0007669"/>
    <property type="project" value="UniProtKB-KW"/>
</dbReference>
<feature type="region of interest" description="Disordered" evidence="8">
    <location>
        <begin position="71"/>
        <end position="144"/>
    </location>
</feature>
<keyword evidence="3" id="KW-0808">Transferase</keyword>
<dbReference type="GO" id="GO:0009090">
    <property type="term" value="P:homoserine biosynthetic process"/>
    <property type="evidence" value="ECO:0000318"/>
    <property type="project" value="GO_Central"/>
</dbReference>
<dbReference type="InterPro" id="IPR054352">
    <property type="entry name" value="ACT_Aspartokinase"/>
</dbReference>
<evidence type="ECO:0000256" key="8">
    <source>
        <dbReference type="SAM" id="MobiDB-lite"/>
    </source>
</evidence>
<dbReference type="Proteomes" id="UP000001449">
    <property type="component" value="Chromosome 8"/>
</dbReference>
<dbReference type="UniPathway" id="UPA00050">
    <property type="reaction ID" value="UER00461"/>
</dbReference>
<feature type="domain" description="Aspartokinase ACT" evidence="11">
    <location>
        <begin position="547"/>
        <end position="600"/>
    </location>
</feature>
<reference evidence="12 13" key="1">
    <citation type="journal article" date="2004" name="Science">
        <title>The genome of the diatom Thalassiosira pseudonana: ecology, evolution, and metabolism.</title>
        <authorList>
            <person name="Armbrust E.V."/>
            <person name="Berges J.A."/>
            <person name="Bowler C."/>
            <person name="Green B.R."/>
            <person name="Martinez D."/>
            <person name="Putnam N.H."/>
            <person name="Zhou S."/>
            <person name="Allen A.E."/>
            <person name="Apt K.E."/>
            <person name="Bechner M."/>
            <person name="Brzezinski M.A."/>
            <person name="Chaal B.K."/>
            <person name="Chiovitti A."/>
            <person name="Davis A.K."/>
            <person name="Demarest M.S."/>
            <person name="Detter J.C."/>
            <person name="Glavina T."/>
            <person name="Goodstein D."/>
            <person name="Hadi M.Z."/>
            <person name="Hellsten U."/>
            <person name="Hildebrand M."/>
            <person name="Jenkins B.D."/>
            <person name="Jurka J."/>
            <person name="Kapitonov V.V."/>
            <person name="Kroger N."/>
            <person name="Lau W.W."/>
            <person name="Lane T.W."/>
            <person name="Larimer F.W."/>
            <person name="Lippmeier J.C."/>
            <person name="Lucas S."/>
            <person name="Medina M."/>
            <person name="Montsant A."/>
            <person name="Obornik M."/>
            <person name="Parker M.S."/>
            <person name="Palenik B."/>
            <person name="Pazour G.J."/>
            <person name="Richardson P.M."/>
            <person name="Rynearson T.A."/>
            <person name="Saito M.A."/>
            <person name="Schwartz D.C."/>
            <person name="Thamatrakoln K."/>
            <person name="Valentin K."/>
            <person name="Vardi A."/>
            <person name="Wilkerson F.P."/>
            <person name="Rokhsar D.S."/>
        </authorList>
    </citation>
    <scope>NUCLEOTIDE SEQUENCE [LARGE SCALE GENOMIC DNA]</scope>
    <source>
        <strain evidence="12 13">CCMP1335</strain>
    </source>
</reference>
<dbReference type="FunFam" id="1.20.120.1320:FF:000001">
    <property type="entry name" value="Aspartokinase"/>
    <property type="match status" value="1"/>
</dbReference>
<keyword evidence="6" id="KW-0067">ATP-binding</keyword>
<keyword evidence="4" id="KW-0547">Nucleotide-binding</keyword>
<dbReference type="GO" id="GO:0004072">
    <property type="term" value="F:aspartate kinase activity"/>
    <property type="evidence" value="ECO:0000318"/>
    <property type="project" value="GO_Central"/>
</dbReference>
<gene>
    <name evidence="12" type="ORF">THAPSDRAFT_269371</name>
</gene>
<comment type="pathway">
    <text evidence="7">Amino-acid biosynthesis; L-lysine biosynthesis via DAP pathway; (S)-tetrahydrodipicolinate from L-aspartate: step 1/4.</text>
</comment>
<evidence type="ECO:0000256" key="6">
    <source>
        <dbReference type="ARBA" id="ARBA00022840"/>
    </source>
</evidence>
<feature type="compositionally biased region" description="Low complexity" evidence="8">
    <location>
        <begin position="119"/>
        <end position="138"/>
    </location>
</feature>
<dbReference type="Gene3D" id="3.30.70.260">
    <property type="match status" value="2"/>
</dbReference>
<dbReference type="RefSeq" id="XP_002292078.1">
    <property type="nucleotide sequence ID" value="XM_002292042.1"/>
</dbReference>
<dbReference type="KEGG" id="tps:THAPSDRAFT_269371"/>
<dbReference type="GO" id="GO:0009088">
    <property type="term" value="P:threonine biosynthetic process"/>
    <property type="evidence" value="ECO:0007669"/>
    <property type="project" value="UniProtKB-UniPathway"/>
</dbReference>
<evidence type="ECO:0000313" key="13">
    <source>
        <dbReference type="Proteomes" id="UP000001449"/>
    </source>
</evidence>
<evidence type="ECO:0000313" key="12">
    <source>
        <dbReference type="EMBL" id="EED90929.1"/>
    </source>
</evidence>
<dbReference type="Pfam" id="PF22468">
    <property type="entry name" value="ACT_9"/>
    <property type="match status" value="1"/>
</dbReference>
<evidence type="ECO:0000259" key="11">
    <source>
        <dbReference type="Pfam" id="PF22468"/>
    </source>
</evidence>
<dbReference type="STRING" id="35128.B8C772"/>
<evidence type="ECO:0000256" key="5">
    <source>
        <dbReference type="ARBA" id="ARBA00022777"/>
    </source>
</evidence>
<organism evidence="12 13">
    <name type="scientific">Thalassiosira pseudonana</name>
    <name type="common">Marine diatom</name>
    <name type="synonym">Cyclotella nana</name>
    <dbReference type="NCBI Taxonomy" id="35128"/>
    <lineage>
        <taxon>Eukaryota</taxon>
        <taxon>Sar</taxon>
        <taxon>Stramenopiles</taxon>
        <taxon>Ochrophyta</taxon>
        <taxon>Bacillariophyta</taxon>
        <taxon>Coscinodiscophyceae</taxon>
        <taxon>Thalassiosirophycidae</taxon>
        <taxon>Thalassiosirales</taxon>
        <taxon>Thalassiosiraceae</taxon>
        <taxon>Thalassiosira</taxon>
    </lineage>
</organism>
<evidence type="ECO:0000256" key="4">
    <source>
        <dbReference type="ARBA" id="ARBA00022741"/>
    </source>
</evidence>
<feature type="domain" description="Aspartate/glutamate/uridylate kinase" evidence="10">
    <location>
        <begin position="147"/>
        <end position="435"/>
    </location>
</feature>
<reference evidence="12 13" key="2">
    <citation type="journal article" date="2008" name="Nature">
        <title>The Phaeodactylum genome reveals the evolutionary history of diatom genomes.</title>
        <authorList>
            <person name="Bowler C."/>
            <person name="Allen A.E."/>
            <person name="Badger J.H."/>
            <person name="Grimwood J."/>
            <person name="Jabbari K."/>
            <person name="Kuo A."/>
            <person name="Maheswari U."/>
            <person name="Martens C."/>
            <person name="Maumus F."/>
            <person name="Otillar R.P."/>
            <person name="Rayko E."/>
            <person name="Salamov A."/>
            <person name="Vandepoele K."/>
            <person name="Beszteri B."/>
            <person name="Gruber A."/>
            <person name="Heijde M."/>
            <person name="Katinka M."/>
            <person name="Mock T."/>
            <person name="Valentin K."/>
            <person name="Verret F."/>
            <person name="Berges J.A."/>
            <person name="Brownlee C."/>
            <person name="Cadoret J.P."/>
            <person name="Chiovitti A."/>
            <person name="Choi C.J."/>
            <person name="Coesel S."/>
            <person name="De Martino A."/>
            <person name="Detter J.C."/>
            <person name="Durkin C."/>
            <person name="Falciatore A."/>
            <person name="Fournet J."/>
            <person name="Haruta M."/>
            <person name="Huysman M.J."/>
            <person name="Jenkins B.D."/>
            <person name="Jiroutova K."/>
            <person name="Jorgensen R.E."/>
            <person name="Joubert Y."/>
            <person name="Kaplan A."/>
            <person name="Kroger N."/>
            <person name="Kroth P.G."/>
            <person name="La Roche J."/>
            <person name="Lindquist E."/>
            <person name="Lommer M."/>
            <person name="Martin-Jezequel V."/>
            <person name="Lopez P.J."/>
            <person name="Lucas S."/>
            <person name="Mangogna M."/>
            <person name="McGinnis K."/>
            <person name="Medlin L.K."/>
            <person name="Montsant A."/>
            <person name="Oudot-Le Secq M.P."/>
            <person name="Napoli C."/>
            <person name="Obornik M."/>
            <person name="Parker M.S."/>
            <person name="Petit J.L."/>
            <person name="Porcel B.M."/>
            <person name="Poulsen N."/>
            <person name="Robison M."/>
            <person name="Rychlewski L."/>
            <person name="Rynearson T.A."/>
            <person name="Schmutz J."/>
            <person name="Shapiro H."/>
            <person name="Siaut M."/>
            <person name="Stanley M."/>
            <person name="Sussman M.R."/>
            <person name="Taylor A.R."/>
            <person name="Vardi A."/>
            <person name="von Dassow P."/>
            <person name="Vyverman W."/>
            <person name="Willis A."/>
            <person name="Wyrwicz L.S."/>
            <person name="Rokhsar D.S."/>
            <person name="Weissenbach J."/>
            <person name="Armbrust E.V."/>
            <person name="Green B.R."/>
            <person name="Van de Peer Y."/>
            <person name="Grigoriev I.V."/>
        </authorList>
    </citation>
    <scope>NUCLEOTIDE SEQUENCE [LARGE SCALE GENOMIC DNA]</scope>
    <source>
        <strain evidence="12 13">CCMP1335</strain>
    </source>
</reference>
<dbReference type="Pfam" id="PF00696">
    <property type="entry name" value="AA_kinase"/>
    <property type="match status" value="1"/>
</dbReference>
<dbReference type="GO" id="GO:0009089">
    <property type="term" value="P:lysine biosynthetic process via diaminopimelate"/>
    <property type="evidence" value="ECO:0007669"/>
    <property type="project" value="UniProtKB-UniPathway"/>
</dbReference>
<evidence type="ECO:0000256" key="2">
    <source>
        <dbReference type="ARBA" id="ARBA00013059"/>
    </source>
</evidence>
<dbReference type="UniPathway" id="UPA00034">
    <property type="reaction ID" value="UER00015"/>
</dbReference>
<accession>B8C772</accession>